<feature type="region of interest" description="Disordered" evidence="1">
    <location>
        <begin position="17"/>
        <end position="56"/>
    </location>
</feature>
<keyword evidence="3" id="KW-1185">Reference proteome</keyword>
<name>A0A830B702_9LAMI</name>
<proteinExistence type="predicted"/>
<dbReference type="EMBL" id="BMAC01000026">
    <property type="protein sequence ID" value="GFP81049.1"/>
    <property type="molecule type" value="Genomic_DNA"/>
</dbReference>
<sequence>MRAGVRRAALRITGRVPATRHRGADAVQPPDRGGVPAVPVAPRPHRRVEAGGGAGIGVRVRPDHASVRVRGEFLDPEVPPGAEHRGAERVDLTRDAGVLRIEWLSFFFFFYIWGPI</sequence>
<accession>A0A830B702</accession>
<evidence type="ECO:0000313" key="2">
    <source>
        <dbReference type="EMBL" id="GFP81049.1"/>
    </source>
</evidence>
<dbReference type="AlphaFoldDB" id="A0A830B702"/>
<comment type="caution">
    <text evidence="2">The sequence shown here is derived from an EMBL/GenBank/DDBJ whole genome shotgun (WGS) entry which is preliminary data.</text>
</comment>
<reference evidence="2" key="1">
    <citation type="submission" date="2020-07" db="EMBL/GenBank/DDBJ databases">
        <title>Ethylene signaling mediates host invasion by parasitic plants.</title>
        <authorList>
            <person name="Yoshida S."/>
        </authorList>
    </citation>
    <scope>NUCLEOTIDE SEQUENCE</scope>
    <source>
        <strain evidence="2">Okayama</strain>
    </source>
</reference>
<dbReference type="Proteomes" id="UP000653305">
    <property type="component" value="Unassembled WGS sequence"/>
</dbReference>
<gene>
    <name evidence="2" type="ORF">PHJA_000248200</name>
</gene>
<feature type="compositionally biased region" description="Low complexity" evidence="1">
    <location>
        <begin position="29"/>
        <end position="40"/>
    </location>
</feature>
<organism evidence="2 3">
    <name type="scientific">Phtheirospermum japonicum</name>
    <dbReference type="NCBI Taxonomy" id="374723"/>
    <lineage>
        <taxon>Eukaryota</taxon>
        <taxon>Viridiplantae</taxon>
        <taxon>Streptophyta</taxon>
        <taxon>Embryophyta</taxon>
        <taxon>Tracheophyta</taxon>
        <taxon>Spermatophyta</taxon>
        <taxon>Magnoliopsida</taxon>
        <taxon>eudicotyledons</taxon>
        <taxon>Gunneridae</taxon>
        <taxon>Pentapetalae</taxon>
        <taxon>asterids</taxon>
        <taxon>lamiids</taxon>
        <taxon>Lamiales</taxon>
        <taxon>Orobanchaceae</taxon>
        <taxon>Orobanchaceae incertae sedis</taxon>
        <taxon>Phtheirospermum</taxon>
    </lineage>
</organism>
<evidence type="ECO:0000256" key="1">
    <source>
        <dbReference type="SAM" id="MobiDB-lite"/>
    </source>
</evidence>
<protein>
    <submittedName>
        <fullName evidence="2">Protein transparent testa 12</fullName>
    </submittedName>
</protein>
<evidence type="ECO:0000313" key="3">
    <source>
        <dbReference type="Proteomes" id="UP000653305"/>
    </source>
</evidence>